<evidence type="ECO:0000256" key="7">
    <source>
        <dbReference type="ARBA" id="ARBA00023140"/>
    </source>
</evidence>
<name>A0A1R2BUL8_9CILI</name>
<organism evidence="10 11">
    <name type="scientific">Stentor coeruleus</name>
    <dbReference type="NCBI Taxonomy" id="5963"/>
    <lineage>
        <taxon>Eukaryota</taxon>
        <taxon>Sar</taxon>
        <taxon>Alveolata</taxon>
        <taxon>Ciliophora</taxon>
        <taxon>Postciliodesmatophora</taxon>
        <taxon>Heterotrichea</taxon>
        <taxon>Heterotrichida</taxon>
        <taxon>Stentoridae</taxon>
        <taxon>Stentor</taxon>
    </lineage>
</organism>
<accession>A0A1R2BUL8</accession>
<evidence type="ECO:0000256" key="3">
    <source>
        <dbReference type="ARBA" id="ARBA00006484"/>
    </source>
</evidence>
<comment type="caution">
    <text evidence="10">The sequence shown here is derived from an EMBL/GenBank/DDBJ whole genome shotgun (WGS) entry which is preliminary data.</text>
</comment>
<comment type="similarity">
    <text evidence="3 8">Belongs to the short-chain dehydrogenases/reductases (SDR) family.</text>
</comment>
<comment type="subcellular location">
    <subcellularLocation>
        <location evidence="1">Peroxisome</location>
    </subcellularLocation>
</comment>
<dbReference type="CDD" id="cd05353">
    <property type="entry name" value="hydroxyacyl-CoA-like_DH_SDR_c-like"/>
    <property type="match status" value="1"/>
</dbReference>
<dbReference type="PRINTS" id="PR00081">
    <property type="entry name" value="GDHRDH"/>
</dbReference>
<reference evidence="10 11" key="1">
    <citation type="submission" date="2016-11" db="EMBL/GenBank/DDBJ databases">
        <title>The macronuclear genome of Stentor coeruleus: a giant cell with tiny introns.</title>
        <authorList>
            <person name="Slabodnick M."/>
            <person name="Ruby J.G."/>
            <person name="Reiff S.B."/>
            <person name="Swart E.C."/>
            <person name="Gosai S."/>
            <person name="Prabakaran S."/>
            <person name="Witkowska E."/>
            <person name="Larue G.E."/>
            <person name="Fisher S."/>
            <person name="Freeman R.M."/>
            <person name="Gunawardena J."/>
            <person name="Chu W."/>
            <person name="Stover N.A."/>
            <person name="Gregory B.D."/>
            <person name="Nowacki M."/>
            <person name="Derisi J."/>
            <person name="Roy S.W."/>
            <person name="Marshall W.F."/>
            <person name="Sood P."/>
        </authorList>
    </citation>
    <scope>NUCLEOTIDE SEQUENCE [LARGE SCALE GENOMIC DNA]</scope>
    <source>
        <strain evidence="10">WM001</strain>
    </source>
</reference>
<evidence type="ECO:0000256" key="4">
    <source>
        <dbReference type="ARBA" id="ARBA00022832"/>
    </source>
</evidence>
<evidence type="ECO:0000256" key="2">
    <source>
        <dbReference type="ARBA" id="ARBA00005005"/>
    </source>
</evidence>
<evidence type="ECO:0000256" key="1">
    <source>
        <dbReference type="ARBA" id="ARBA00004275"/>
    </source>
</evidence>
<sequence>MALKLRFDNRVAIVTGAGGGLGRAYALELAKRGAKVVVNDLGVSRTGEGASSKAADLLVEEIKSNGGVAIPNYDSVEQGHKIIEAAVKAFGRIDIIINNAGILRDVSVQKMTEKDWDMVIAVHLKGAFNLVKAAWKYMREQKYGRIINTSSSSGLYGNFGQANYSTAKLGLHGLTQTLAKEGDKYNIKCNTIAPSAASRMTQDIFTPDLHELLVPEKVVPLVTYLVHEACNENGGLYEVAGGYIGKLRWQRSQGVFYPGIFTAEDVKAKWNEAGNFDGNNDYPSALTDTLQKVMKFIEISKPKL</sequence>
<evidence type="ECO:0000256" key="5">
    <source>
        <dbReference type="ARBA" id="ARBA00023002"/>
    </source>
</evidence>
<evidence type="ECO:0000256" key="6">
    <source>
        <dbReference type="ARBA" id="ARBA00023098"/>
    </source>
</evidence>
<protein>
    <recommendedName>
        <fullName evidence="9">Ketoreductase domain-containing protein</fullName>
    </recommendedName>
</protein>
<dbReference type="Proteomes" id="UP000187209">
    <property type="component" value="Unassembled WGS sequence"/>
</dbReference>
<dbReference type="GO" id="GO:0005777">
    <property type="term" value="C:peroxisome"/>
    <property type="evidence" value="ECO:0007669"/>
    <property type="project" value="UniProtKB-SubCell"/>
</dbReference>
<gene>
    <name evidence="10" type="ORF">SteCoe_19253</name>
</gene>
<dbReference type="Gene3D" id="3.40.50.720">
    <property type="entry name" value="NAD(P)-binding Rossmann-like Domain"/>
    <property type="match status" value="1"/>
</dbReference>
<evidence type="ECO:0000313" key="11">
    <source>
        <dbReference type="Proteomes" id="UP000187209"/>
    </source>
</evidence>
<dbReference type="PROSITE" id="PS00061">
    <property type="entry name" value="ADH_SHORT"/>
    <property type="match status" value="1"/>
</dbReference>
<dbReference type="InterPro" id="IPR002347">
    <property type="entry name" value="SDR_fam"/>
</dbReference>
<dbReference type="SMART" id="SM00822">
    <property type="entry name" value="PKS_KR"/>
    <property type="match status" value="1"/>
</dbReference>
<dbReference type="PANTHER" id="PTHR45024">
    <property type="entry name" value="DEHYDROGENASES, SHORT CHAIN"/>
    <property type="match status" value="1"/>
</dbReference>
<keyword evidence="4" id="KW-0276">Fatty acid metabolism</keyword>
<evidence type="ECO:0000259" key="9">
    <source>
        <dbReference type="SMART" id="SM00822"/>
    </source>
</evidence>
<evidence type="ECO:0000256" key="8">
    <source>
        <dbReference type="RuleBase" id="RU000363"/>
    </source>
</evidence>
<dbReference type="EMBL" id="MPUH01000421">
    <property type="protein sequence ID" value="OMJ80503.1"/>
    <property type="molecule type" value="Genomic_DNA"/>
</dbReference>
<dbReference type="PRINTS" id="PR00080">
    <property type="entry name" value="SDRFAMILY"/>
</dbReference>
<dbReference type="Gene3D" id="1.10.287.4290">
    <property type="match status" value="1"/>
</dbReference>
<dbReference type="Pfam" id="PF00106">
    <property type="entry name" value="adh_short"/>
    <property type="match status" value="1"/>
</dbReference>
<dbReference type="InterPro" id="IPR020904">
    <property type="entry name" value="Sc_DH/Rdtase_CS"/>
</dbReference>
<keyword evidence="11" id="KW-1185">Reference proteome</keyword>
<dbReference type="InterPro" id="IPR036291">
    <property type="entry name" value="NAD(P)-bd_dom_sf"/>
</dbReference>
<keyword evidence="7" id="KW-0576">Peroxisome</keyword>
<evidence type="ECO:0000313" key="10">
    <source>
        <dbReference type="EMBL" id="OMJ80503.1"/>
    </source>
</evidence>
<dbReference type="GO" id="GO:0006631">
    <property type="term" value="P:fatty acid metabolic process"/>
    <property type="evidence" value="ECO:0007669"/>
    <property type="project" value="UniProtKB-KW"/>
</dbReference>
<dbReference type="GO" id="GO:0016491">
    <property type="term" value="F:oxidoreductase activity"/>
    <property type="evidence" value="ECO:0007669"/>
    <property type="project" value="UniProtKB-KW"/>
</dbReference>
<dbReference type="InterPro" id="IPR057326">
    <property type="entry name" value="KR_dom"/>
</dbReference>
<dbReference type="AlphaFoldDB" id="A0A1R2BUL8"/>
<feature type="domain" description="Ketoreductase" evidence="9">
    <location>
        <begin position="10"/>
        <end position="203"/>
    </location>
</feature>
<dbReference type="InterPro" id="IPR051687">
    <property type="entry name" value="Peroxisomal_Beta-Oxidation"/>
</dbReference>
<dbReference type="OrthoDB" id="421309at2759"/>
<dbReference type="SUPFAM" id="SSF51735">
    <property type="entry name" value="NAD(P)-binding Rossmann-fold domains"/>
    <property type="match status" value="1"/>
</dbReference>
<comment type="pathway">
    <text evidence="2">Lipid metabolism; fatty acid beta-oxidation.</text>
</comment>
<keyword evidence="5" id="KW-0560">Oxidoreductase</keyword>
<dbReference type="FunFam" id="3.40.50.720:FF:000185">
    <property type="entry name" value="peroxisomal multifunctional enzyme type 2"/>
    <property type="match status" value="1"/>
</dbReference>
<keyword evidence="6" id="KW-0443">Lipid metabolism</keyword>
<proteinExistence type="inferred from homology"/>
<dbReference type="PANTHER" id="PTHR45024:SF2">
    <property type="entry name" value="SCP2 DOMAIN-CONTAINING PROTEIN"/>
    <property type="match status" value="1"/>
</dbReference>